<dbReference type="VEuPathDB" id="FungiDB:FOC4_g10002751"/>
<proteinExistence type="predicted"/>
<dbReference type="EMBL" id="MRCY01000088">
    <property type="protein sequence ID" value="RKL00198.1"/>
    <property type="molecule type" value="Genomic_DNA"/>
</dbReference>
<dbReference type="VEuPathDB" id="FungiDB:FOMG_13510"/>
<comment type="caution">
    <text evidence="2">The sequence shown here is derived from an EMBL/GenBank/DDBJ whole genome shotgun (WGS) entry which is preliminary data.</text>
</comment>
<dbReference type="VEuPathDB" id="FungiDB:FOIG_14653"/>
<dbReference type="Proteomes" id="UP000285860">
    <property type="component" value="Unassembled WGS sequence"/>
</dbReference>
<reference evidence="2 3" key="1">
    <citation type="journal article" date="2018" name="Sci. Rep.">
        <title>Characterisation of pathogen-specific regions and novel effector candidates in Fusarium oxysporum f. sp. cepae.</title>
        <authorList>
            <person name="Armitage A.D."/>
            <person name="Taylor A."/>
            <person name="Sobczyk M.K."/>
            <person name="Baxter L."/>
            <person name="Greenfield B.P."/>
            <person name="Bates H.J."/>
            <person name="Wilson F."/>
            <person name="Jackson A.C."/>
            <person name="Ott S."/>
            <person name="Harrison R.J."/>
            <person name="Clarkson J.P."/>
        </authorList>
    </citation>
    <scope>NUCLEOTIDE SEQUENCE [LARGE SCALE GENOMIC DNA]</scope>
    <source>
        <strain evidence="2 3">Fo_A28</strain>
    </source>
</reference>
<dbReference type="VEuPathDB" id="FungiDB:FOXG_15155"/>
<dbReference type="VEuPathDB" id="FungiDB:FOIG_14654"/>
<gene>
    <name evidence="2" type="ORF">BFJ68_g12883</name>
</gene>
<dbReference type="VEuPathDB" id="FungiDB:FOMG_13509"/>
<dbReference type="VEuPathDB" id="FungiDB:FOC4_g10002750"/>
<dbReference type="VEuPathDB" id="FungiDB:HZS61_005690"/>
<accession>A0A420Q630</accession>
<dbReference type="VEuPathDB" id="FungiDB:FOZG_16499"/>
<sequence length="444" mass="51168">MPSTTAITIFIFGLSAFNHGVSNLISPRKGLTAKQLPESALPALNGFSVAIIGIGIYYMLAAYQENRGFFALTLARFISARIFWVQGPAWRVIATWEAFSAGLTAVALAYEGYYGSHEAKDIPVELRQNIFELALTAPVAPSSPSESQHGRYRRAHHPQDRYWRPTGLWEQAPKNKALSLLLVSKQFHAEVQDVATRLPNNYHVDIMFVKNYGLWTTWDFTKRPTSRYIDKVTSTIRIFDPTDNLDDHFKDSLIFLGGCGGPEPAVWAFYDLLIGLIEYGPGYLGRLDNCCFIINEIEVDVVAPTDGAAHTKLECRDNENPIWLYRSRIRSRDERVPEKRLISYMTNELDYVFSATRYTIEYCLELHEHITESIIFKVNGQEWKKIQMDEVLQNCDISRWQYDVGFRDRNAMKMTRWLNWVLDRRERIKKGLELDENRPDTYLL</sequence>
<evidence type="ECO:0000313" key="2">
    <source>
        <dbReference type="EMBL" id="RKL00198.1"/>
    </source>
</evidence>
<keyword evidence="1" id="KW-1133">Transmembrane helix</keyword>
<dbReference type="VEuPathDB" id="FungiDB:FOXG_16633"/>
<protein>
    <submittedName>
        <fullName evidence="2">Uncharacterized protein</fullName>
    </submittedName>
</protein>
<dbReference type="VEuPathDB" id="FungiDB:FOC1_g10008767"/>
<dbReference type="VEuPathDB" id="FungiDB:HZS61_005689"/>
<feature type="transmembrane region" description="Helical" evidence="1">
    <location>
        <begin position="40"/>
        <end position="60"/>
    </location>
</feature>
<keyword evidence="1" id="KW-0812">Transmembrane</keyword>
<dbReference type="AlphaFoldDB" id="A0A420Q630"/>
<name>A0A420Q630_FUSOX</name>
<dbReference type="VEuPathDB" id="FungiDB:FOC1_g10008768"/>
<evidence type="ECO:0000313" key="3">
    <source>
        <dbReference type="Proteomes" id="UP000285860"/>
    </source>
</evidence>
<organism evidence="2 3">
    <name type="scientific">Fusarium oxysporum</name>
    <name type="common">Fusarium vascular wilt</name>
    <dbReference type="NCBI Taxonomy" id="5507"/>
    <lineage>
        <taxon>Eukaryota</taxon>
        <taxon>Fungi</taxon>
        <taxon>Dikarya</taxon>
        <taxon>Ascomycota</taxon>
        <taxon>Pezizomycotina</taxon>
        <taxon>Sordariomycetes</taxon>
        <taxon>Hypocreomycetidae</taxon>
        <taxon>Hypocreales</taxon>
        <taxon>Nectriaceae</taxon>
        <taxon>Fusarium</taxon>
        <taxon>Fusarium oxysporum species complex</taxon>
    </lineage>
</organism>
<evidence type="ECO:0000256" key="1">
    <source>
        <dbReference type="SAM" id="Phobius"/>
    </source>
</evidence>
<keyword evidence="1" id="KW-0472">Membrane</keyword>
<dbReference type="VEuPathDB" id="FungiDB:FOZG_16500"/>